<gene>
    <name evidence="1" type="ORF">A5892_09605</name>
</gene>
<dbReference type="AlphaFoldDB" id="A0A172YK54"/>
<evidence type="ECO:0000313" key="2">
    <source>
        <dbReference type="Proteomes" id="UP000077875"/>
    </source>
</evidence>
<dbReference type="STRING" id="376489.A5892_09605"/>
<dbReference type="GO" id="GO:0006355">
    <property type="term" value="P:regulation of DNA-templated transcription"/>
    <property type="evidence" value="ECO:0007669"/>
    <property type="project" value="InterPro"/>
</dbReference>
<proteinExistence type="predicted"/>
<sequence length="71" mass="7869">MFGLLAEFGGRAQIPLEEVAERYFGICAKTAASRPLAQRLPVPAYRAVRSQKAPWLVSVADLATYLDECRE</sequence>
<accession>A0A172YK54</accession>
<dbReference type="KEGG" id="haa:A5892_09605"/>
<dbReference type="InterPro" id="IPR020518">
    <property type="entry name" value="Tscrpt_reg_PrtN"/>
</dbReference>
<evidence type="ECO:0000313" key="1">
    <source>
        <dbReference type="EMBL" id="ANF59594.1"/>
    </source>
</evidence>
<dbReference type="Proteomes" id="UP000077875">
    <property type="component" value="Chromosome"/>
</dbReference>
<dbReference type="Pfam" id="PF11112">
    <property type="entry name" value="PyocinActivator"/>
    <property type="match status" value="1"/>
</dbReference>
<keyword evidence="2" id="KW-1185">Reference proteome</keyword>
<organism evidence="1 2">
    <name type="scientific">Halotalea alkalilenta</name>
    <dbReference type="NCBI Taxonomy" id="376489"/>
    <lineage>
        <taxon>Bacteria</taxon>
        <taxon>Pseudomonadati</taxon>
        <taxon>Pseudomonadota</taxon>
        <taxon>Gammaproteobacteria</taxon>
        <taxon>Oceanospirillales</taxon>
        <taxon>Halomonadaceae</taxon>
        <taxon>Halotalea</taxon>
    </lineage>
</organism>
<evidence type="ECO:0008006" key="3">
    <source>
        <dbReference type="Google" id="ProtNLM"/>
    </source>
</evidence>
<dbReference type="EMBL" id="CP015243">
    <property type="protein sequence ID" value="ANF59594.1"/>
    <property type="molecule type" value="Genomic_DNA"/>
</dbReference>
<protein>
    <recommendedName>
        <fullName evidence="3">Pyocin activator protein PrtN</fullName>
    </recommendedName>
</protein>
<name>A0A172YK54_9GAMM</name>
<reference evidence="1 2" key="1">
    <citation type="submission" date="2016-04" db="EMBL/GenBank/DDBJ databases">
        <title>Complete Genome Sequence of Halotalea alkalilenta IHB B 13600.</title>
        <authorList>
            <person name="Swarnkar M.K."/>
            <person name="Sharma A."/>
            <person name="Kaushal K."/>
            <person name="Soni R."/>
            <person name="Rana S."/>
            <person name="Singh A.K."/>
            <person name="Gulati A."/>
        </authorList>
    </citation>
    <scope>NUCLEOTIDE SEQUENCE [LARGE SCALE GENOMIC DNA]</scope>
    <source>
        <strain evidence="1 2">IHB B 13600</strain>
    </source>
</reference>